<keyword evidence="1" id="KW-1133">Transmembrane helix</keyword>
<reference evidence="3" key="1">
    <citation type="journal article" date="2019" name="Int. J. Syst. Evol. Microbiol.">
        <title>The Global Catalogue of Microorganisms (GCM) 10K type strain sequencing project: providing services to taxonomists for standard genome sequencing and annotation.</title>
        <authorList>
            <consortium name="The Broad Institute Genomics Platform"/>
            <consortium name="The Broad Institute Genome Sequencing Center for Infectious Disease"/>
            <person name="Wu L."/>
            <person name="Ma J."/>
        </authorList>
    </citation>
    <scope>NUCLEOTIDE SEQUENCE [LARGE SCALE GENOMIC DNA]</scope>
    <source>
        <strain evidence="3">LMG 24813</strain>
    </source>
</reference>
<accession>A0ABV8P1J8</accession>
<evidence type="ECO:0000313" key="2">
    <source>
        <dbReference type="EMBL" id="MFC4201988.1"/>
    </source>
</evidence>
<name>A0ABV8P1J8_9BURK</name>
<gene>
    <name evidence="2" type="ORF">ACFOY1_13595</name>
</gene>
<organism evidence="2 3">
    <name type="scientific">Candidimonas humi</name>
    <dbReference type="NCBI Taxonomy" id="683355"/>
    <lineage>
        <taxon>Bacteria</taxon>
        <taxon>Pseudomonadati</taxon>
        <taxon>Pseudomonadota</taxon>
        <taxon>Betaproteobacteria</taxon>
        <taxon>Burkholderiales</taxon>
        <taxon>Alcaligenaceae</taxon>
        <taxon>Candidimonas</taxon>
    </lineage>
</organism>
<keyword evidence="1" id="KW-0472">Membrane</keyword>
<evidence type="ECO:0000256" key="1">
    <source>
        <dbReference type="SAM" id="Phobius"/>
    </source>
</evidence>
<proteinExistence type="predicted"/>
<feature type="transmembrane region" description="Helical" evidence="1">
    <location>
        <begin position="27"/>
        <end position="48"/>
    </location>
</feature>
<keyword evidence="1" id="KW-0812">Transmembrane</keyword>
<dbReference type="RefSeq" id="WP_217964757.1">
    <property type="nucleotide sequence ID" value="NZ_JAHTBN010000004.1"/>
</dbReference>
<protein>
    <submittedName>
        <fullName evidence="2">Uncharacterized protein</fullName>
    </submittedName>
</protein>
<comment type="caution">
    <text evidence="2">The sequence shown here is derived from an EMBL/GenBank/DDBJ whole genome shotgun (WGS) entry which is preliminary data.</text>
</comment>
<sequence>MPHPVVPTHPARQRSGSTLLASCGVRVARVAVAVVVMWALTGWAMGWLTL</sequence>
<dbReference type="EMBL" id="JBHSBV010000004">
    <property type="protein sequence ID" value="MFC4201988.1"/>
    <property type="molecule type" value="Genomic_DNA"/>
</dbReference>
<dbReference type="Proteomes" id="UP001595848">
    <property type="component" value="Unassembled WGS sequence"/>
</dbReference>
<keyword evidence="3" id="KW-1185">Reference proteome</keyword>
<evidence type="ECO:0000313" key="3">
    <source>
        <dbReference type="Proteomes" id="UP001595848"/>
    </source>
</evidence>